<dbReference type="Proteomes" id="UP000274131">
    <property type="component" value="Unassembled WGS sequence"/>
</dbReference>
<protein>
    <submittedName>
        <fullName evidence="1 3">Uncharacterized protein</fullName>
    </submittedName>
</protein>
<evidence type="ECO:0000313" key="3">
    <source>
        <dbReference type="WBParaSite" id="EVEC_0001135101-mRNA-1"/>
    </source>
</evidence>
<dbReference type="AlphaFoldDB" id="A0A0N4VKG3"/>
<gene>
    <name evidence="1" type="ORF">EVEC_LOCUS10659</name>
</gene>
<keyword evidence="2" id="KW-1185">Reference proteome</keyword>
<sequence>MLKLQKGKKLKKNDDENHNTVEAFENLELLIVNEALAKIVKLKPELIADDDRKNGYSEVRKTVGNLLLDPDDIAEKVLKDDDCITVCKYF</sequence>
<reference evidence="1 2" key="2">
    <citation type="submission" date="2018-10" db="EMBL/GenBank/DDBJ databases">
        <authorList>
            <consortium name="Pathogen Informatics"/>
        </authorList>
    </citation>
    <scope>NUCLEOTIDE SEQUENCE [LARGE SCALE GENOMIC DNA]</scope>
</reference>
<evidence type="ECO:0000313" key="1">
    <source>
        <dbReference type="EMBL" id="VDD95908.1"/>
    </source>
</evidence>
<proteinExistence type="predicted"/>
<organism evidence="3">
    <name type="scientific">Enterobius vermicularis</name>
    <name type="common">Human pinworm</name>
    <dbReference type="NCBI Taxonomy" id="51028"/>
    <lineage>
        <taxon>Eukaryota</taxon>
        <taxon>Metazoa</taxon>
        <taxon>Ecdysozoa</taxon>
        <taxon>Nematoda</taxon>
        <taxon>Chromadorea</taxon>
        <taxon>Rhabditida</taxon>
        <taxon>Spirurina</taxon>
        <taxon>Oxyuridomorpha</taxon>
        <taxon>Oxyuroidea</taxon>
        <taxon>Oxyuridae</taxon>
        <taxon>Enterobius</taxon>
    </lineage>
</organism>
<dbReference type="WBParaSite" id="EVEC_0001135101-mRNA-1">
    <property type="protein sequence ID" value="EVEC_0001135101-mRNA-1"/>
    <property type="gene ID" value="EVEC_0001135101"/>
</dbReference>
<dbReference type="EMBL" id="UXUI01011054">
    <property type="protein sequence ID" value="VDD95908.1"/>
    <property type="molecule type" value="Genomic_DNA"/>
</dbReference>
<accession>A0A0N4VKG3</accession>
<evidence type="ECO:0000313" key="2">
    <source>
        <dbReference type="Proteomes" id="UP000274131"/>
    </source>
</evidence>
<dbReference type="OrthoDB" id="5852559at2759"/>
<reference evidence="3" key="1">
    <citation type="submission" date="2017-02" db="UniProtKB">
        <authorList>
            <consortium name="WormBaseParasite"/>
        </authorList>
    </citation>
    <scope>IDENTIFICATION</scope>
</reference>
<name>A0A0N4VKG3_ENTVE</name>